<dbReference type="Gene3D" id="3.40.50.300">
    <property type="entry name" value="P-loop containing nucleotide triphosphate hydrolases"/>
    <property type="match status" value="2"/>
</dbReference>
<dbReference type="EMBL" id="JAVRHQ010000017">
    <property type="protein sequence ID" value="MDT0643799.1"/>
    <property type="molecule type" value="Genomic_DNA"/>
</dbReference>
<keyword evidence="3 5" id="KW-0067">ATP-binding</keyword>
<dbReference type="InterPro" id="IPR003593">
    <property type="entry name" value="AAA+_ATPase"/>
</dbReference>
<keyword evidence="2" id="KW-0547">Nucleotide-binding</keyword>
<dbReference type="RefSeq" id="WP_311535419.1">
    <property type="nucleotide sequence ID" value="NZ_JAVRHQ010000017.1"/>
</dbReference>
<evidence type="ECO:0000256" key="1">
    <source>
        <dbReference type="ARBA" id="ARBA00022448"/>
    </source>
</evidence>
<name>A0ABU3CBU0_9FLAO</name>
<dbReference type="InterPro" id="IPR050095">
    <property type="entry name" value="ECF_ABC_transporter_ATP-bd"/>
</dbReference>
<dbReference type="InterPro" id="IPR003439">
    <property type="entry name" value="ABC_transporter-like_ATP-bd"/>
</dbReference>
<dbReference type="SUPFAM" id="SSF52540">
    <property type="entry name" value="P-loop containing nucleoside triphosphate hydrolases"/>
    <property type="match status" value="2"/>
</dbReference>
<dbReference type="SMART" id="SM00382">
    <property type="entry name" value="AAA"/>
    <property type="match status" value="1"/>
</dbReference>
<keyword evidence="1" id="KW-0813">Transport</keyword>
<gene>
    <name evidence="5" type="ORF">RM553_13240</name>
</gene>
<dbReference type="GO" id="GO:0005524">
    <property type="term" value="F:ATP binding"/>
    <property type="evidence" value="ECO:0007669"/>
    <property type="project" value="UniProtKB-KW"/>
</dbReference>
<feature type="domain" description="ABC transporter" evidence="4">
    <location>
        <begin position="186"/>
        <end position="406"/>
    </location>
</feature>
<comment type="caution">
    <text evidence="5">The sequence shown here is derived from an EMBL/GenBank/DDBJ whole genome shotgun (WGS) entry which is preliminary data.</text>
</comment>
<evidence type="ECO:0000256" key="3">
    <source>
        <dbReference type="ARBA" id="ARBA00022840"/>
    </source>
</evidence>
<dbReference type="PANTHER" id="PTHR43553:SF3">
    <property type="entry name" value="ABC TRANSPORTER ATP-BINDING PROTEIN MODF"/>
    <property type="match status" value="1"/>
</dbReference>
<dbReference type="Proteomes" id="UP001262889">
    <property type="component" value="Unassembled WGS sequence"/>
</dbReference>
<evidence type="ECO:0000313" key="6">
    <source>
        <dbReference type="Proteomes" id="UP001262889"/>
    </source>
</evidence>
<dbReference type="PANTHER" id="PTHR43553">
    <property type="entry name" value="HEAVY METAL TRANSPORTER"/>
    <property type="match status" value="1"/>
</dbReference>
<dbReference type="Pfam" id="PF00005">
    <property type="entry name" value="ABC_tran"/>
    <property type="match status" value="1"/>
</dbReference>
<keyword evidence="6" id="KW-1185">Reference proteome</keyword>
<evidence type="ECO:0000256" key="2">
    <source>
        <dbReference type="ARBA" id="ARBA00022741"/>
    </source>
</evidence>
<evidence type="ECO:0000313" key="5">
    <source>
        <dbReference type="EMBL" id="MDT0643799.1"/>
    </source>
</evidence>
<dbReference type="PROSITE" id="PS50893">
    <property type="entry name" value="ABC_TRANSPORTER_2"/>
    <property type="match status" value="1"/>
</dbReference>
<dbReference type="InterPro" id="IPR027417">
    <property type="entry name" value="P-loop_NTPase"/>
</dbReference>
<evidence type="ECO:0000259" key="4">
    <source>
        <dbReference type="PROSITE" id="PS50893"/>
    </source>
</evidence>
<proteinExistence type="predicted"/>
<protein>
    <submittedName>
        <fullName evidence="5">ATP-binding cassette domain-containing protein</fullName>
    </submittedName>
</protein>
<accession>A0ABU3CBU0</accession>
<reference evidence="5 6" key="1">
    <citation type="submission" date="2023-09" db="EMBL/GenBank/DDBJ databases">
        <authorList>
            <person name="Rey-Velasco X."/>
        </authorList>
    </citation>
    <scope>NUCLEOTIDE SEQUENCE [LARGE SCALE GENOMIC DNA]</scope>
    <source>
        <strain evidence="5 6">F363</strain>
    </source>
</reference>
<organism evidence="5 6">
    <name type="scientific">Autumnicola tepida</name>
    <dbReference type="NCBI Taxonomy" id="3075595"/>
    <lineage>
        <taxon>Bacteria</taxon>
        <taxon>Pseudomonadati</taxon>
        <taxon>Bacteroidota</taxon>
        <taxon>Flavobacteriia</taxon>
        <taxon>Flavobacteriales</taxon>
        <taxon>Flavobacteriaceae</taxon>
        <taxon>Autumnicola</taxon>
    </lineage>
</organism>
<sequence>MKHIGIYVANYSIDGQWLQKNEEKIPGFESLQSGKGAVFSERVLKKFIEEDRRRDFSELIGAGKRSLRTFSSGEKRKALLDYLLKQNPDYIILDSLFDNLDAQSVENLKTRLQEISKEALIIQVFRRKEDLLPFIERVVFIENKEISKVCPVEEFTANPVSEEKPAGINNIPEAPGAFRNIPKILLKLENVCVNYDGRPILANINWEVKKGQFWKLTGPNGSGKTTILSMIYGDNPKAYGENVLLFGSKKGSGESVWEIKKKIGYFSPSLTELFSRRNTALEMLISGLVDSVGLYQKPTDKQLVLARSWLKTLNLEHREKQVFTKLPLLEQRLLLIARAMIKHPPLLILDEPTTALDDESALKIVRLTNLIAAESETAVIFVSHRKEKGLDPQFAYELCPAENGSKGRVL</sequence>